<proteinExistence type="predicted"/>
<name>A0A238UA53_9FLAO</name>
<accession>A0A238UA53</accession>
<evidence type="ECO:0000313" key="2">
    <source>
        <dbReference type="Proteomes" id="UP000215214"/>
    </source>
</evidence>
<dbReference type="OrthoDB" id="1097927at2"/>
<evidence type="ECO:0000313" key="1">
    <source>
        <dbReference type="EMBL" id="SNR15982.1"/>
    </source>
</evidence>
<dbReference type="Proteomes" id="UP000215214">
    <property type="component" value="Chromosome TJEJU"/>
</dbReference>
<gene>
    <name evidence="1" type="ORF">TJEJU_2297</name>
</gene>
<keyword evidence="2" id="KW-1185">Reference proteome</keyword>
<reference evidence="1 2" key="1">
    <citation type="submission" date="2017-07" db="EMBL/GenBank/DDBJ databases">
        <authorList>
            <person name="Sun Z.S."/>
            <person name="Albrecht U."/>
            <person name="Echele G."/>
            <person name="Lee C.C."/>
        </authorList>
    </citation>
    <scope>NUCLEOTIDE SEQUENCE [LARGE SCALE GENOMIC DNA]</scope>
    <source>
        <strain evidence="2">type strain: KCTC 22618</strain>
    </source>
</reference>
<dbReference type="KEGG" id="tje:TJEJU_2297"/>
<sequence>MKLLNIFRKKEETTDDVTEVIVPEVTKELFIEEETTSSEEFSEAGRYNLERIYAFASKDFEEKGYDDALINPDHSYSSDNIRLLKYDFHILIKRAFKSYEDYIKDIEFHIESRNNAGLIDTVKLLETALIKTKDSIAEVKLIEEDFLNDAGLIDRVSLSYKRGFTRGLAAMSDQILEKNV</sequence>
<organism evidence="1 2">
    <name type="scientific">Tenacibaculum jejuense</name>
    <dbReference type="NCBI Taxonomy" id="584609"/>
    <lineage>
        <taxon>Bacteria</taxon>
        <taxon>Pseudomonadati</taxon>
        <taxon>Bacteroidota</taxon>
        <taxon>Flavobacteriia</taxon>
        <taxon>Flavobacteriales</taxon>
        <taxon>Flavobacteriaceae</taxon>
        <taxon>Tenacibaculum</taxon>
    </lineage>
</organism>
<dbReference type="EMBL" id="LT899436">
    <property type="protein sequence ID" value="SNR15982.1"/>
    <property type="molecule type" value="Genomic_DNA"/>
</dbReference>
<dbReference type="AlphaFoldDB" id="A0A238UA53"/>
<protein>
    <submittedName>
        <fullName evidence="1">Uncharacterized protein</fullName>
    </submittedName>
</protein>
<dbReference type="RefSeq" id="WP_095072184.1">
    <property type="nucleotide sequence ID" value="NZ_LT899436.1"/>
</dbReference>